<dbReference type="Gene3D" id="3.100.10.20">
    <property type="entry name" value="CRISPR-associated endonuclease Cas1, N-terminal domain"/>
    <property type="match status" value="1"/>
</dbReference>
<dbReference type="EC" id="3.1.-.-" evidence="10"/>
<evidence type="ECO:0000256" key="6">
    <source>
        <dbReference type="ARBA" id="ARBA00023118"/>
    </source>
</evidence>
<comment type="similarity">
    <text evidence="10">Belongs to the CRISPR-associated endonuclease Cas1 family.</text>
</comment>
<dbReference type="InterPro" id="IPR050646">
    <property type="entry name" value="Cas1"/>
</dbReference>
<dbReference type="HAMAP" id="MF_01470">
    <property type="entry name" value="Cas1"/>
    <property type="match status" value="1"/>
</dbReference>
<organism evidence="11 12">
    <name type="scientific">Fusobacterium necrophorum subsp. funduliforme B35</name>
    <dbReference type="NCBI Taxonomy" id="1226633"/>
    <lineage>
        <taxon>Bacteria</taxon>
        <taxon>Fusobacteriati</taxon>
        <taxon>Fusobacteriota</taxon>
        <taxon>Fusobacteriia</taxon>
        <taxon>Fusobacteriales</taxon>
        <taxon>Fusobacteriaceae</taxon>
        <taxon>Fusobacterium</taxon>
    </lineage>
</organism>
<dbReference type="InterPro" id="IPR042206">
    <property type="entry name" value="CRISPR-assoc_Cas1_C"/>
</dbReference>
<comment type="cofactor">
    <cofactor evidence="10">
        <name>Mg(2+)</name>
        <dbReference type="ChEBI" id="CHEBI:18420"/>
    </cofactor>
    <cofactor evidence="10">
        <name>Mn(2+)</name>
        <dbReference type="ChEBI" id="CHEBI:29035"/>
    </cofactor>
</comment>
<dbReference type="InterPro" id="IPR019855">
    <property type="entry name" value="CRISPR-assoc_Cas1_NMENI"/>
</dbReference>
<keyword evidence="7 10" id="KW-0238">DNA-binding</keyword>
<keyword evidence="1 10" id="KW-0540">Nuclease</keyword>
<evidence type="ECO:0000256" key="2">
    <source>
        <dbReference type="ARBA" id="ARBA00022723"/>
    </source>
</evidence>
<dbReference type="Gene3D" id="1.20.120.920">
    <property type="entry name" value="CRISPR-associated endonuclease Cas1, C-terminal domain"/>
    <property type="match status" value="1"/>
</dbReference>
<reference evidence="11 12" key="1">
    <citation type="submission" date="2013-08" db="EMBL/GenBank/DDBJ databases">
        <title>An opportunistic ruminal bacterium that causes liver abscesses in cattle.</title>
        <authorList>
            <person name="Benahmed F.H."/>
            <person name="Rasmussen M."/>
            <person name="Harbottle H."/>
            <person name="Soppet D."/>
            <person name="Nagaraja T.G."/>
            <person name="Davidson M."/>
        </authorList>
    </citation>
    <scope>NUCLEOTIDE SEQUENCE [LARGE SCALE GENOMIC DNA]</scope>
    <source>
        <strain evidence="11 12">B35</strain>
    </source>
</reference>
<keyword evidence="5 10" id="KW-0460">Magnesium</keyword>
<keyword evidence="3 10" id="KW-0255">Endonuclease</keyword>
<dbReference type="GO" id="GO:0003677">
    <property type="term" value="F:DNA binding"/>
    <property type="evidence" value="ECO:0007669"/>
    <property type="project" value="UniProtKB-KW"/>
</dbReference>
<dbReference type="NCBIfam" id="TIGR00287">
    <property type="entry name" value="cas1"/>
    <property type="match status" value="1"/>
</dbReference>
<dbReference type="Proteomes" id="UP000031184">
    <property type="component" value="Unassembled WGS sequence"/>
</dbReference>
<dbReference type="NCBIfam" id="TIGR03639">
    <property type="entry name" value="cas1_NMENI"/>
    <property type="match status" value="1"/>
</dbReference>
<evidence type="ECO:0000256" key="1">
    <source>
        <dbReference type="ARBA" id="ARBA00022722"/>
    </source>
</evidence>
<dbReference type="EMBL" id="AUZI01000023">
    <property type="protein sequence ID" value="KID48428.1"/>
    <property type="molecule type" value="Genomic_DNA"/>
</dbReference>
<dbReference type="GO" id="GO:0043571">
    <property type="term" value="P:maintenance of CRISPR repeat elements"/>
    <property type="evidence" value="ECO:0007669"/>
    <property type="project" value="UniProtKB-UniRule"/>
</dbReference>
<keyword evidence="4 10" id="KW-0378">Hydrolase</keyword>
<keyword evidence="2 10" id="KW-0479">Metal-binding</keyword>
<evidence type="ECO:0000256" key="5">
    <source>
        <dbReference type="ARBA" id="ARBA00022842"/>
    </source>
</evidence>
<dbReference type="GO" id="GO:0004520">
    <property type="term" value="F:DNA endonuclease activity"/>
    <property type="evidence" value="ECO:0007669"/>
    <property type="project" value="InterPro"/>
</dbReference>
<dbReference type="GO" id="GO:0046872">
    <property type="term" value="F:metal ion binding"/>
    <property type="evidence" value="ECO:0007669"/>
    <property type="project" value="UniProtKB-UniRule"/>
</dbReference>
<dbReference type="PANTHER" id="PTHR34353:SF2">
    <property type="entry name" value="CRISPR-ASSOCIATED ENDONUCLEASE CAS1 1"/>
    <property type="match status" value="1"/>
</dbReference>
<evidence type="ECO:0000256" key="10">
    <source>
        <dbReference type="HAMAP-Rule" id="MF_01470"/>
    </source>
</evidence>
<keyword evidence="6 10" id="KW-0051">Antiviral defense</keyword>
<evidence type="ECO:0000313" key="11">
    <source>
        <dbReference type="EMBL" id="KID48428.1"/>
    </source>
</evidence>
<dbReference type="PATRIC" id="fig|1226633.4.peg.1851"/>
<dbReference type="GO" id="GO:0051607">
    <property type="term" value="P:defense response to virus"/>
    <property type="evidence" value="ECO:0007669"/>
    <property type="project" value="UniProtKB-UniRule"/>
</dbReference>
<evidence type="ECO:0000256" key="3">
    <source>
        <dbReference type="ARBA" id="ARBA00022759"/>
    </source>
</evidence>
<keyword evidence="8 10" id="KW-0464">Manganese</keyword>
<comment type="caution">
    <text evidence="11">The sequence shown here is derived from an EMBL/GenBank/DDBJ whole genome shotgun (WGS) entry which is preliminary data.</text>
</comment>
<feature type="binding site" evidence="10">
    <location>
        <position position="217"/>
    </location>
    <ligand>
        <name>Mn(2+)</name>
        <dbReference type="ChEBI" id="CHEBI:29035"/>
    </ligand>
</feature>
<comment type="function">
    <text evidence="10">CRISPR (clustered regularly interspaced short palindromic repeat), is an adaptive immune system that provides protection against mobile genetic elements (viruses, transposable elements and conjugative plasmids). CRISPR clusters contain spacers, sequences complementary to antecedent mobile elements, and target invading nucleic acids. CRISPR clusters are transcribed and processed into CRISPR RNA (crRNA). Acts as a dsDNA endonuclease. Involved in the integration of spacer DNA into the CRISPR cassette.</text>
</comment>
<evidence type="ECO:0000313" key="12">
    <source>
        <dbReference type="Proteomes" id="UP000031184"/>
    </source>
</evidence>
<gene>
    <name evidence="10" type="primary">cas1</name>
    <name evidence="11" type="ORF">C095_09130</name>
</gene>
<evidence type="ECO:0000256" key="8">
    <source>
        <dbReference type="ARBA" id="ARBA00023211"/>
    </source>
</evidence>
<accession>A0A017H6E3</accession>
<dbReference type="AlphaFoldDB" id="A0A017H6E3"/>
<evidence type="ECO:0000256" key="7">
    <source>
        <dbReference type="ARBA" id="ARBA00023125"/>
    </source>
</evidence>
<feature type="binding site" evidence="10">
    <location>
        <position position="146"/>
    </location>
    <ligand>
        <name>Mn(2+)</name>
        <dbReference type="ChEBI" id="CHEBI:29035"/>
    </ligand>
</feature>
<protein>
    <recommendedName>
        <fullName evidence="10">CRISPR-associated endonuclease Cas1</fullName>
        <ecNumber evidence="10">3.1.-.-</ecNumber>
    </recommendedName>
</protein>
<dbReference type="InterPro" id="IPR042211">
    <property type="entry name" value="CRISPR-assoc_Cas1_N"/>
</dbReference>
<dbReference type="Pfam" id="PF01867">
    <property type="entry name" value="Cas_Cas1"/>
    <property type="match status" value="1"/>
</dbReference>
<evidence type="ECO:0000256" key="9">
    <source>
        <dbReference type="ARBA" id="ARBA00038592"/>
    </source>
</evidence>
<proteinExistence type="inferred from homology"/>
<dbReference type="GO" id="GO:0016787">
    <property type="term" value="F:hydrolase activity"/>
    <property type="evidence" value="ECO:0007669"/>
    <property type="project" value="UniProtKB-KW"/>
</dbReference>
<dbReference type="RefSeq" id="WP_039122265.1">
    <property type="nucleotide sequence ID" value="NZ_AOJP01000002.1"/>
</dbReference>
<dbReference type="InterPro" id="IPR002729">
    <property type="entry name" value="CRISPR-assoc_Cas1"/>
</dbReference>
<sequence length="290" mass="34068">MSWRIVVISNVAKLDLKLNHLVVRKEKMTKIPLSEIHTLIIESTAVSMTAALLVELMKRKIKVIFCDEKRNPNSELIPYYGSHDTSAKIRNQVIWDATWKQEIWAEIIKEKIKNQMRLLKKLEYEEYEILERYSKEVEVGDKTNREAHAAKVYFNTLFGEHFSRAEDNSVNSALNYGYSLLLSTVNREIVANGYLTSLGVFHDNMFNPFNLSSDFMEIFRPVIDEKVWIMKPEKFEKEEKYQLLDLLNKIVIIDGKKNYLTQAIKIYCKSILDAIQEKDLSLIRFYRDEL</sequence>
<evidence type="ECO:0000256" key="4">
    <source>
        <dbReference type="ARBA" id="ARBA00022801"/>
    </source>
</evidence>
<comment type="subunit">
    <text evidence="9 10">Homodimer, forms a heterotetramer with a Cas2 homodimer.</text>
</comment>
<feature type="binding site" evidence="10">
    <location>
        <position position="202"/>
    </location>
    <ligand>
        <name>Mn(2+)</name>
        <dbReference type="ChEBI" id="CHEBI:29035"/>
    </ligand>
</feature>
<dbReference type="OrthoDB" id="9803119at2"/>
<name>A0A017H6E3_9FUSO</name>
<dbReference type="PANTHER" id="PTHR34353">
    <property type="entry name" value="CRISPR-ASSOCIATED ENDONUCLEASE CAS1 1"/>
    <property type="match status" value="1"/>
</dbReference>